<feature type="compositionally biased region" description="Low complexity" evidence="1">
    <location>
        <begin position="47"/>
        <end position="72"/>
    </location>
</feature>
<protein>
    <submittedName>
        <fullName evidence="2">DUF349 domain-containing protein</fullName>
    </submittedName>
</protein>
<dbReference type="InterPro" id="IPR007139">
    <property type="entry name" value="DUF349"/>
</dbReference>
<gene>
    <name evidence="2" type="ORF">QQ002_00775</name>
</gene>
<feature type="compositionally biased region" description="Low complexity" evidence="1">
    <location>
        <begin position="11"/>
        <end position="37"/>
    </location>
</feature>
<accession>A0AB35ME89</accession>
<evidence type="ECO:0000313" key="3">
    <source>
        <dbReference type="Proteomes" id="UP001172756"/>
    </source>
</evidence>
<comment type="caution">
    <text evidence="2">The sequence shown here is derived from an EMBL/GenBank/DDBJ whole genome shotgun (WGS) entry which is preliminary data.</text>
</comment>
<dbReference type="EMBL" id="JAUHQB010000001">
    <property type="protein sequence ID" value="MDN4482072.1"/>
    <property type="molecule type" value="Genomic_DNA"/>
</dbReference>
<feature type="region of interest" description="Disordered" evidence="1">
    <location>
        <begin position="458"/>
        <end position="477"/>
    </location>
</feature>
<dbReference type="RefSeq" id="WP_301159310.1">
    <property type="nucleotide sequence ID" value="NZ_JAUHQB010000001.1"/>
</dbReference>
<evidence type="ECO:0000256" key="1">
    <source>
        <dbReference type="SAM" id="MobiDB-lite"/>
    </source>
</evidence>
<evidence type="ECO:0000313" key="2">
    <source>
        <dbReference type="EMBL" id="MDN4482072.1"/>
    </source>
</evidence>
<organism evidence="2 3">
    <name type="scientific">Demequina lignilytica</name>
    <dbReference type="NCBI Taxonomy" id="3051663"/>
    <lineage>
        <taxon>Bacteria</taxon>
        <taxon>Bacillati</taxon>
        <taxon>Actinomycetota</taxon>
        <taxon>Actinomycetes</taxon>
        <taxon>Micrococcales</taxon>
        <taxon>Demequinaceae</taxon>
        <taxon>Demequina</taxon>
    </lineage>
</organism>
<proteinExistence type="predicted"/>
<feature type="region of interest" description="Disordered" evidence="1">
    <location>
        <begin position="1"/>
        <end position="91"/>
    </location>
</feature>
<feature type="compositionally biased region" description="Basic and acidic residues" evidence="1">
    <location>
        <begin position="1"/>
        <end position="10"/>
    </location>
</feature>
<name>A0AB35ME89_9MICO</name>
<sequence>MTASDAEKAPTTEVPAGAPAEAETPTAEETAVEAVEAATEETEAASDEAAAPAPEAVEEPAAATPAPAAAPKPRAPKPGAPKPGSFKAPSPVVVAQQATHHVVAVPVVADVSEERMEEALAHGLVEDGVAYVIVDDERVEVGPAADDDALHAYAVAYFELEASVERFHARLATAELGPKDIDETLAHLDTAVSTPVVVGDLDPVKARLEEIRSEAVAVRDRILEERRVAREEALAAREQIVATAEALAAKPEGQVHWKNDTAELRSLLDAWKEAQRAGARIPKDVERELWKRFTHARSAFEKARKHHFAELDRANTDVASRKEALVAKAEELAQTTDWDRGARGFRDLMGEWRTAGRGRRSVDDALWKRFQAAQDSFFEARRSASDAEDEALSGNVEGKEAAVVEAEALLPIKDLQAVKQALRPLQDRFEAAGRVPRADAARLAKRMGAVEKAVRDAEEAEWDRRNPEKEARSSGMAAQLQASIAALEEEIAAAKKAKKDTKKLEDTLAAQKSWLDVL</sequence>
<dbReference type="Pfam" id="PF03993">
    <property type="entry name" value="DUF349"/>
    <property type="match status" value="3"/>
</dbReference>
<feature type="compositionally biased region" description="Basic and acidic residues" evidence="1">
    <location>
        <begin position="458"/>
        <end position="472"/>
    </location>
</feature>
<dbReference type="Proteomes" id="UP001172756">
    <property type="component" value="Unassembled WGS sequence"/>
</dbReference>
<dbReference type="AlphaFoldDB" id="A0AB35ME89"/>
<reference evidence="2 3" key="1">
    <citation type="submission" date="2023-06" db="EMBL/GenBank/DDBJ databases">
        <title>SYSU T0a273.</title>
        <authorList>
            <person name="Gao L."/>
            <person name="Fang B.-Z."/>
            <person name="Li W.-J."/>
        </authorList>
    </citation>
    <scope>NUCLEOTIDE SEQUENCE [LARGE SCALE GENOMIC DNA]</scope>
    <source>
        <strain evidence="2 3">SYSU T0a273</strain>
    </source>
</reference>